<dbReference type="AlphaFoldDB" id="A0A3E4WY54"/>
<comment type="caution">
    <text evidence="1">The sequence shown here is derived from an EMBL/GenBank/DDBJ whole genome shotgun (WGS) entry which is preliminary data.</text>
</comment>
<gene>
    <name evidence="1" type="ORF">DXC13_10935</name>
</gene>
<sequence>MDDLRNILPTGKSNAISARELAAKIGVSDRVLRDIVTEDRVKGIVICSSSAGYYLPANKDEIREFCNFMEKRAKHSFIAIQSALRALGEVEGQQTFIP</sequence>
<organism evidence="1 2">
    <name type="scientific">Agathobacter rectalis</name>
    <dbReference type="NCBI Taxonomy" id="39491"/>
    <lineage>
        <taxon>Bacteria</taxon>
        <taxon>Bacillati</taxon>
        <taxon>Bacillota</taxon>
        <taxon>Clostridia</taxon>
        <taxon>Lachnospirales</taxon>
        <taxon>Lachnospiraceae</taxon>
        <taxon>Agathobacter</taxon>
    </lineage>
</organism>
<evidence type="ECO:0000313" key="2">
    <source>
        <dbReference type="Proteomes" id="UP000260717"/>
    </source>
</evidence>
<reference evidence="1 2" key="1">
    <citation type="submission" date="2018-08" db="EMBL/GenBank/DDBJ databases">
        <title>A genome reference for cultivated species of the human gut microbiota.</title>
        <authorList>
            <person name="Zou Y."/>
            <person name="Xue W."/>
            <person name="Luo G."/>
        </authorList>
    </citation>
    <scope>NUCLEOTIDE SEQUENCE [LARGE SCALE GENOMIC DNA]</scope>
    <source>
        <strain evidence="1 2">OM08-12AT</strain>
    </source>
</reference>
<dbReference type="EMBL" id="QSTI01000018">
    <property type="protein sequence ID" value="RGM47188.1"/>
    <property type="molecule type" value="Genomic_DNA"/>
</dbReference>
<name>A0A3E4WY54_9FIRM</name>
<protein>
    <recommendedName>
        <fullName evidence="3">HTH domain-containing protein</fullName>
    </recommendedName>
</protein>
<dbReference type="Proteomes" id="UP000260717">
    <property type="component" value="Unassembled WGS sequence"/>
</dbReference>
<dbReference type="RefSeq" id="WP_117715262.1">
    <property type="nucleotide sequence ID" value="NZ_QSTI01000018.1"/>
</dbReference>
<accession>A0A3E4WY54</accession>
<proteinExistence type="predicted"/>
<evidence type="ECO:0000313" key="1">
    <source>
        <dbReference type="EMBL" id="RGM47188.1"/>
    </source>
</evidence>
<evidence type="ECO:0008006" key="3">
    <source>
        <dbReference type="Google" id="ProtNLM"/>
    </source>
</evidence>